<evidence type="ECO:0000256" key="3">
    <source>
        <dbReference type="SAM" id="Phobius"/>
    </source>
</evidence>
<comment type="subcellular location">
    <subcellularLocation>
        <location evidence="1">Endoplasmic reticulum membrane</location>
        <topology evidence="1">Multi-pass membrane protein</topology>
    </subcellularLocation>
</comment>
<keyword evidence="2" id="KW-0256">Endoplasmic reticulum</keyword>
<dbReference type="Proteomes" id="UP000092443">
    <property type="component" value="Unplaced"/>
</dbReference>
<evidence type="ECO:0000313" key="4">
    <source>
        <dbReference type="Proteomes" id="UP000092443"/>
    </source>
</evidence>
<dbReference type="GO" id="GO:0042500">
    <property type="term" value="F:aspartic endopeptidase activity, intramembrane cleaving"/>
    <property type="evidence" value="ECO:0007669"/>
    <property type="project" value="InterPro"/>
</dbReference>
<dbReference type="GeneID" id="119641057"/>
<evidence type="ECO:0000313" key="5">
    <source>
        <dbReference type="RefSeq" id="XP_037895418.1"/>
    </source>
</evidence>
<accession>A0A9C5ZB75</accession>
<dbReference type="PANTHER" id="PTHR12174">
    <property type="entry name" value="SIGNAL PEPTIDE PEPTIDASE"/>
    <property type="match status" value="1"/>
</dbReference>
<dbReference type="GO" id="GO:0006465">
    <property type="term" value="P:signal peptide processing"/>
    <property type="evidence" value="ECO:0007669"/>
    <property type="project" value="TreeGrafter"/>
</dbReference>
<feature type="transmembrane region" description="Helical" evidence="3">
    <location>
        <begin position="29"/>
        <end position="46"/>
    </location>
</feature>
<reference evidence="5" key="1">
    <citation type="submission" date="2025-08" db="UniProtKB">
        <authorList>
            <consortium name="RefSeq"/>
        </authorList>
    </citation>
    <scope>IDENTIFICATION</scope>
    <source>
        <tissue evidence="5">Whole body pupa</tissue>
    </source>
</reference>
<keyword evidence="3" id="KW-0812">Transmembrane</keyword>
<proteinExistence type="predicted"/>
<dbReference type="AlphaFoldDB" id="A0A9C5ZB75"/>
<dbReference type="GO" id="GO:0033619">
    <property type="term" value="P:membrane protein proteolysis"/>
    <property type="evidence" value="ECO:0007669"/>
    <property type="project" value="TreeGrafter"/>
</dbReference>
<keyword evidence="4" id="KW-1185">Reference proteome</keyword>
<evidence type="ECO:0000256" key="1">
    <source>
        <dbReference type="ARBA" id="ARBA00004477"/>
    </source>
</evidence>
<organism evidence="4 5">
    <name type="scientific">Glossina fuscipes</name>
    <dbReference type="NCBI Taxonomy" id="7396"/>
    <lineage>
        <taxon>Eukaryota</taxon>
        <taxon>Metazoa</taxon>
        <taxon>Ecdysozoa</taxon>
        <taxon>Arthropoda</taxon>
        <taxon>Hexapoda</taxon>
        <taxon>Insecta</taxon>
        <taxon>Pterygota</taxon>
        <taxon>Neoptera</taxon>
        <taxon>Endopterygota</taxon>
        <taxon>Diptera</taxon>
        <taxon>Brachycera</taxon>
        <taxon>Muscomorpha</taxon>
        <taxon>Hippoboscoidea</taxon>
        <taxon>Glossinidae</taxon>
        <taxon>Glossina</taxon>
    </lineage>
</organism>
<dbReference type="GO" id="GO:0098554">
    <property type="term" value="C:cytoplasmic side of endoplasmic reticulum membrane"/>
    <property type="evidence" value="ECO:0007669"/>
    <property type="project" value="TreeGrafter"/>
</dbReference>
<dbReference type="Pfam" id="PF04258">
    <property type="entry name" value="Peptidase_A22B"/>
    <property type="match status" value="1"/>
</dbReference>
<name>A0A9C5ZB75_9MUSC</name>
<dbReference type="GO" id="GO:0098553">
    <property type="term" value="C:lumenal side of endoplasmic reticulum membrane"/>
    <property type="evidence" value="ECO:0007669"/>
    <property type="project" value="TreeGrafter"/>
</dbReference>
<keyword evidence="3" id="KW-0472">Membrane</keyword>
<dbReference type="PANTHER" id="PTHR12174:SF23">
    <property type="entry name" value="MINOR HISTOCOMPATIBILITY ANTIGEN H13"/>
    <property type="match status" value="1"/>
</dbReference>
<keyword evidence="3" id="KW-1133">Transmembrane helix</keyword>
<evidence type="ECO:0000256" key="2">
    <source>
        <dbReference type="ARBA" id="ARBA00022824"/>
    </source>
</evidence>
<protein>
    <submittedName>
        <fullName evidence="5">Minor histocompatibility antigen H13-like</fullName>
    </submittedName>
</protein>
<sequence>MSRHMFIALLLSFDHSTDRKSDIYFHSTLIAYFIGLTATIIHRIVFEKVQPARLLLVPTCLSTPLLVALLRGEMGTLLAYHDHPERNTKNKQGKDIVNAKNSRNVTLPAEDIISNKVKFVFKRFSDADHLKQK</sequence>
<dbReference type="InterPro" id="IPR007369">
    <property type="entry name" value="Peptidase_A22B_SPP"/>
</dbReference>
<dbReference type="KEGG" id="gfs:119641057"/>
<gene>
    <name evidence="5" type="primary">LOC119641057</name>
</gene>
<dbReference type="RefSeq" id="XP_037895418.1">
    <property type="nucleotide sequence ID" value="XM_038039490.1"/>
</dbReference>